<dbReference type="SMART" id="SM00239">
    <property type="entry name" value="C2"/>
    <property type="match status" value="2"/>
</dbReference>
<keyword evidence="5" id="KW-1185">Reference proteome</keyword>
<keyword evidence="2" id="KW-0106">Calcium</keyword>
<sequence>MTAAEKKGEKGSACMGGLSRVFIGCPRGLALQREWKSDPYCLLSCGPVKHRSRTIHDAESDPVWNQSFLFEIPDGVPELSVSVYDSERNGRDESMGVTVIPLVPLYMNRQIEPTKYKVQFPNGHFHGELVLRLKFFPKVHHGQLTLHLVKGHNLLDADVFDKSDPYAIITCHKQKLKSRVIENGGSNPNWDQTFAFTIDSEITEVLIKLFDRDTFTADDLLGTAIVPLHKVFAEGYVPPMDYKVLGKQGQPQEEVTMGLKYVPKI</sequence>
<reference evidence="4" key="1">
    <citation type="submission" date="2021-08" db="EMBL/GenBank/DDBJ databases">
        <title>WGS assembly of Ceratopteris richardii.</title>
        <authorList>
            <person name="Marchant D.B."/>
            <person name="Chen G."/>
            <person name="Jenkins J."/>
            <person name="Shu S."/>
            <person name="Leebens-Mack J."/>
            <person name="Grimwood J."/>
            <person name="Schmutz J."/>
            <person name="Soltis P."/>
            <person name="Soltis D."/>
            <person name="Chen Z.-H."/>
        </authorList>
    </citation>
    <scope>NUCLEOTIDE SEQUENCE</scope>
    <source>
        <strain evidence="4">Whitten #5841</strain>
        <tissue evidence="4">Leaf</tissue>
    </source>
</reference>
<dbReference type="PROSITE" id="PS50004">
    <property type="entry name" value="C2"/>
    <property type="match status" value="2"/>
</dbReference>
<comment type="caution">
    <text evidence="4">The sequence shown here is derived from an EMBL/GenBank/DDBJ whole genome shotgun (WGS) entry which is preliminary data.</text>
</comment>
<feature type="domain" description="C2" evidence="3">
    <location>
        <begin position="1"/>
        <end position="115"/>
    </location>
</feature>
<evidence type="ECO:0000256" key="1">
    <source>
        <dbReference type="ARBA" id="ARBA00022723"/>
    </source>
</evidence>
<evidence type="ECO:0000256" key="2">
    <source>
        <dbReference type="ARBA" id="ARBA00022837"/>
    </source>
</evidence>
<dbReference type="OrthoDB" id="419768at2759"/>
<dbReference type="SUPFAM" id="SSF49562">
    <property type="entry name" value="C2 domain (Calcium/lipid-binding domain, CaLB)"/>
    <property type="match status" value="2"/>
</dbReference>
<dbReference type="EMBL" id="CM035443">
    <property type="protein sequence ID" value="KAH7278226.1"/>
    <property type="molecule type" value="Genomic_DNA"/>
</dbReference>
<dbReference type="PANTHER" id="PTHR46502">
    <property type="entry name" value="C2 DOMAIN-CONTAINING"/>
    <property type="match status" value="1"/>
</dbReference>
<dbReference type="AlphaFoldDB" id="A0A8T2Q3M8"/>
<accession>A0A8T2Q3M8</accession>
<keyword evidence="1" id="KW-0479">Metal-binding</keyword>
<gene>
    <name evidence="4" type="ORF">KP509_38G031100</name>
</gene>
<evidence type="ECO:0000313" key="4">
    <source>
        <dbReference type="EMBL" id="KAH7278226.1"/>
    </source>
</evidence>
<dbReference type="PANTHER" id="PTHR46502:SF2">
    <property type="entry name" value="16 KDA PHLOEM PROTEIN 2"/>
    <property type="match status" value="1"/>
</dbReference>
<dbReference type="GO" id="GO:0046872">
    <property type="term" value="F:metal ion binding"/>
    <property type="evidence" value="ECO:0007669"/>
    <property type="project" value="UniProtKB-KW"/>
</dbReference>
<evidence type="ECO:0000259" key="3">
    <source>
        <dbReference type="PROSITE" id="PS50004"/>
    </source>
</evidence>
<name>A0A8T2Q3M8_CERRI</name>
<dbReference type="Proteomes" id="UP000825935">
    <property type="component" value="Chromosome 38"/>
</dbReference>
<evidence type="ECO:0000313" key="5">
    <source>
        <dbReference type="Proteomes" id="UP000825935"/>
    </source>
</evidence>
<feature type="domain" description="C2" evidence="3">
    <location>
        <begin position="125"/>
        <end position="241"/>
    </location>
</feature>
<dbReference type="InterPro" id="IPR000008">
    <property type="entry name" value="C2_dom"/>
</dbReference>
<dbReference type="Gene3D" id="2.60.40.150">
    <property type="entry name" value="C2 domain"/>
    <property type="match status" value="2"/>
</dbReference>
<dbReference type="InterPro" id="IPR035892">
    <property type="entry name" value="C2_domain_sf"/>
</dbReference>
<proteinExistence type="predicted"/>
<dbReference type="CDD" id="cd00030">
    <property type="entry name" value="C2"/>
    <property type="match status" value="1"/>
</dbReference>
<dbReference type="Pfam" id="PF00168">
    <property type="entry name" value="C2"/>
    <property type="match status" value="2"/>
</dbReference>
<protein>
    <recommendedName>
        <fullName evidence="3">C2 domain-containing protein</fullName>
    </recommendedName>
</protein>
<organism evidence="4 5">
    <name type="scientific">Ceratopteris richardii</name>
    <name type="common">Triangle waterfern</name>
    <dbReference type="NCBI Taxonomy" id="49495"/>
    <lineage>
        <taxon>Eukaryota</taxon>
        <taxon>Viridiplantae</taxon>
        <taxon>Streptophyta</taxon>
        <taxon>Embryophyta</taxon>
        <taxon>Tracheophyta</taxon>
        <taxon>Polypodiopsida</taxon>
        <taxon>Polypodiidae</taxon>
        <taxon>Polypodiales</taxon>
        <taxon>Pteridineae</taxon>
        <taxon>Pteridaceae</taxon>
        <taxon>Parkerioideae</taxon>
        <taxon>Ceratopteris</taxon>
    </lineage>
</organism>